<gene>
    <name evidence="2" type="ordered locus">SPA2408</name>
    <name evidence="3" type="ORF">GNB70_004050</name>
</gene>
<reference evidence="2 4" key="1">
    <citation type="journal article" date="2004" name="Nat. Genet.">
        <title>Comparison of genome degradation in Paratyphi A and Typhi, human-restricted serovars of Salmonella enterica that cause typhoid.</title>
        <authorList>
            <person name="McClelland M."/>
            <person name="Sanderson K.E."/>
            <person name="Clifton S.W."/>
            <person name="Latreille P."/>
            <person name="Porwollik S."/>
            <person name="Sabo A."/>
            <person name="Meyer R."/>
            <person name="Bieri T."/>
            <person name="Ozersky P."/>
            <person name="McLellan M."/>
            <person name="Harkins C.R."/>
            <person name="Wang C."/>
            <person name="Nguyen C."/>
            <person name="Berghoff A."/>
            <person name="Elliott G."/>
            <person name="Kohlberg S."/>
            <person name="Strong C."/>
            <person name="Du F."/>
            <person name="Carter J."/>
            <person name="Kremizki C."/>
            <person name="Layman D."/>
            <person name="Leonard S."/>
            <person name="Sun H."/>
            <person name="Fulton L."/>
            <person name="Nash W."/>
            <person name="Miner T."/>
            <person name="Minx P."/>
            <person name="Delehaunty K."/>
            <person name="Fronick C."/>
            <person name="Magrini V."/>
            <person name="Nhan M."/>
            <person name="Warren W."/>
            <person name="Florea L."/>
            <person name="Spieth J."/>
            <person name="Wilson R.K."/>
        </authorList>
    </citation>
    <scope>NUCLEOTIDE SEQUENCE [LARGE SCALE GENOMIC DNA]</scope>
    <source>
        <strain evidence="2">ATCC 9150</strain>
        <strain evidence="4">ATCC 9150 / SARB42</strain>
    </source>
</reference>
<reference evidence="3" key="3">
    <citation type="submission" date="2018-07" db="EMBL/GenBank/DDBJ databases">
        <authorList>
            <consortium name="NCBI Pathogen Detection Project"/>
        </authorList>
    </citation>
    <scope>NUCLEOTIDE SEQUENCE</scope>
    <source>
        <strain evidence="3">ATCC 9150</strain>
    </source>
</reference>
<feature type="region of interest" description="Disordered" evidence="1">
    <location>
        <begin position="77"/>
        <end position="98"/>
    </location>
</feature>
<dbReference type="EMBL" id="DAASTS010000026">
    <property type="protein sequence ID" value="HAE6988251.1"/>
    <property type="molecule type" value="Genomic_DNA"/>
</dbReference>
<feature type="compositionally biased region" description="Basic and acidic residues" evidence="1">
    <location>
        <begin position="77"/>
        <end position="86"/>
    </location>
</feature>
<evidence type="ECO:0000313" key="4">
    <source>
        <dbReference type="Proteomes" id="UP000008185"/>
    </source>
</evidence>
<dbReference type="KEGG" id="spt:SPA2408"/>
<organism evidence="2 4">
    <name type="scientific">Salmonella paratyphi A (strain ATCC 9150 / SARB42)</name>
    <dbReference type="NCBI Taxonomy" id="295319"/>
    <lineage>
        <taxon>Bacteria</taxon>
        <taxon>Pseudomonadati</taxon>
        <taxon>Pseudomonadota</taxon>
        <taxon>Gammaproteobacteria</taxon>
        <taxon>Enterobacterales</taxon>
        <taxon>Enterobacteriaceae</taxon>
        <taxon>Salmonella</taxon>
    </lineage>
</organism>
<dbReference type="EMBL" id="CP000026">
    <property type="protein sequence ID" value="AAV78289.1"/>
    <property type="molecule type" value="Genomic_DNA"/>
</dbReference>
<sequence length="98" mass="11657">MSKVSRGMKISLIFILNPHRIFLASAVWLSDFVYWLADKLDDFARWLENFANARFESWPLIGERMSDELNRYYADKRKEKSRRESEAIIPASQRSNQK</sequence>
<name>A0A0H2WR97_SALPA</name>
<dbReference type="Proteomes" id="UP000008185">
    <property type="component" value="Chromosome"/>
</dbReference>
<evidence type="ECO:0000313" key="2">
    <source>
        <dbReference type="EMBL" id="AAV78289.1"/>
    </source>
</evidence>
<proteinExistence type="predicted"/>
<dbReference type="RefSeq" id="WP_000049340.1">
    <property type="nucleotide sequence ID" value="NC_006511.1"/>
</dbReference>
<protein>
    <submittedName>
        <fullName evidence="2">Uncharacterized protein</fullName>
    </submittedName>
</protein>
<dbReference type="AlphaFoldDB" id="A0A0H2WR97"/>
<reference evidence="3" key="2">
    <citation type="journal article" date="2018" name="Genome Biol.">
        <title>SKESA: strategic k-mer extension for scrupulous assemblies.</title>
        <authorList>
            <person name="Souvorov A."/>
            <person name="Agarwala R."/>
            <person name="Lipman D.J."/>
        </authorList>
    </citation>
    <scope>NUCLEOTIDE SEQUENCE</scope>
    <source>
        <strain evidence="3">ATCC 9150</strain>
    </source>
</reference>
<evidence type="ECO:0000256" key="1">
    <source>
        <dbReference type="SAM" id="MobiDB-lite"/>
    </source>
</evidence>
<accession>A0A0H2WR97</accession>
<dbReference type="HOGENOM" id="CLU_2332020_0_0_6"/>
<evidence type="ECO:0000313" key="3">
    <source>
        <dbReference type="EMBL" id="HAE6988251.1"/>
    </source>
</evidence>